<evidence type="ECO:0000313" key="10">
    <source>
        <dbReference type="Proteomes" id="UP001140949"/>
    </source>
</evidence>
<dbReference type="Pfam" id="PF08031">
    <property type="entry name" value="BBE"/>
    <property type="match status" value="1"/>
</dbReference>
<dbReference type="InterPro" id="IPR006094">
    <property type="entry name" value="Oxid_FAD_bind_N"/>
</dbReference>
<dbReference type="GO" id="GO:0071949">
    <property type="term" value="F:FAD binding"/>
    <property type="evidence" value="ECO:0007669"/>
    <property type="project" value="InterPro"/>
</dbReference>
<evidence type="ECO:0000313" key="9">
    <source>
        <dbReference type="EMBL" id="KAJ6792862.1"/>
    </source>
</evidence>
<dbReference type="Gene3D" id="3.30.465.10">
    <property type="match status" value="1"/>
</dbReference>
<keyword evidence="6" id="KW-0325">Glycoprotein</keyword>
<dbReference type="PROSITE" id="PS51387">
    <property type="entry name" value="FAD_PCMH"/>
    <property type="match status" value="1"/>
</dbReference>
<keyword evidence="3" id="KW-0285">Flavoprotein</keyword>
<evidence type="ECO:0000259" key="8">
    <source>
        <dbReference type="PROSITE" id="PS51387"/>
    </source>
</evidence>
<dbReference type="InterPro" id="IPR016166">
    <property type="entry name" value="FAD-bd_PCMH"/>
</dbReference>
<dbReference type="Proteomes" id="UP001140949">
    <property type="component" value="Unassembled WGS sequence"/>
</dbReference>
<dbReference type="InterPro" id="IPR036318">
    <property type="entry name" value="FAD-bd_PCMH-like_sf"/>
</dbReference>
<dbReference type="Pfam" id="PF01565">
    <property type="entry name" value="FAD_binding_4"/>
    <property type="match status" value="1"/>
</dbReference>
<dbReference type="EMBL" id="JANAVB010043418">
    <property type="protein sequence ID" value="KAJ6792862.1"/>
    <property type="molecule type" value="Genomic_DNA"/>
</dbReference>
<feature type="signal peptide" evidence="7">
    <location>
        <begin position="1"/>
        <end position="29"/>
    </location>
</feature>
<comment type="caution">
    <text evidence="9">The sequence shown here is derived from an EMBL/GenBank/DDBJ whole genome shotgun (WGS) entry which is preliminary data.</text>
</comment>
<feature type="chain" id="PRO_5043758066" evidence="7">
    <location>
        <begin position="30"/>
        <end position="543"/>
    </location>
</feature>
<evidence type="ECO:0000256" key="3">
    <source>
        <dbReference type="ARBA" id="ARBA00022630"/>
    </source>
</evidence>
<evidence type="ECO:0000256" key="6">
    <source>
        <dbReference type="ARBA" id="ARBA00023180"/>
    </source>
</evidence>
<dbReference type="GO" id="GO:0016491">
    <property type="term" value="F:oxidoreductase activity"/>
    <property type="evidence" value="ECO:0007669"/>
    <property type="project" value="InterPro"/>
</dbReference>
<evidence type="ECO:0000256" key="4">
    <source>
        <dbReference type="ARBA" id="ARBA00022729"/>
    </source>
</evidence>
<organism evidence="9 10">
    <name type="scientific">Iris pallida</name>
    <name type="common">Sweet iris</name>
    <dbReference type="NCBI Taxonomy" id="29817"/>
    <lineage>
        <taxon>Eukaryota</taxon>
        <taxon>Viridiplantae</taxon>
        <taxon>Streptophyta</taxon>
        <taxon>Embryophyta</taxon>
        <taxon>Tracheophyta</taxon>
        <taxon>Spermatophyta</taxon>
        <taxon>Magnoliopsida</taxon>
        <taxon>Liliopsida</taxon>
        <taxon>Asparagales</taxon>
        <taxon>Iridaceae</taxon>
        <taxon>Iridoideae</taxon>
        <taxon>Irideae</taxon>
        <taxon>Iris</taxon>
    </lineage>
</organism>
<dbReference type="Gene3D" id="3.30.43.10">
    <property type="entry name" value="Uridine Diphospho-n-acetylenolpyruvylglucosamine Reductase, domain 2"/>
    <property type="match status" value="1"/>
</dbReference>
<name>A0AAX6DM22_IRIPA</name>
<protein>
    <submittedName>
        <fullName evidence="9">Berberine bridge enzyme-like 22</fullName>
    </submittedName>
</protein>
<keyword evidence="5" id="KW-0274">FAD</keyword>
<dbReference type="AlphaFoldDB" id="A0AAX6DM22"/>
<dbReference type="Gene3D" id="3.40.462.20">
    <property type="match status" value="1"/>
</dbReference>
<keyword evidence="10" id="KW-1185">Reference proteome</keyword>
<gene>
    <name evidence="9" type="ORF">M6B38_237745</name>
</gene>
<evidence type="ECO:0000256" key="7">
    <source>
        <dbReference type="SAM" id="SignalP"/>
    </source>
</evidence>
<evidence type="ECO:0000256" key="5">
    <source>
        <dbReference type="ARBA" id="ARBA00022827"/>
    </source>
</evidence>
<keyword evidence="4 7" id="KW-0732">Signal</keyword>
<dbReference type="InterPro" id="IPR016167">
    <property type="entry name" value="FAD-bd_PCMH_sub1"/>
</dbReference>
<dbReference type="InterPro" id="IPR012951">
    <property type="entry name" value="BBE"/>
</dbReference>
<feature type="domain" description="FAD-binding PCMH-type" evidence="8">
    <location>
        <begin position="83"/>
        <end position="260"/>
    </location>
</feature>
<comment type="similarity">
    <text evidence="2">Belongs to the oxygen-dependent FAD-linked oxidoreductase family.</text>
</comment>
<evidence type="ECO:0000256" key="1">
    <source>
        <dbReference type="ARBA" id="ARBA00001974"/>
    </source>
</evidence>
<dbReference type="SUPFAM" id="SSF56176">
    <property type="entry name" value="FAD-binding/transporter-associated domain-like"/>
    <property type="match status" value="1"/>
</dbReference>
<proteinExistence type="inferred from homology"/>
<evidence type="ECO:0000256" key="2">
    <source>
        <dbReference type="ARBA" id="ARBA00005466"/>
    </source>
</evidence>
<comment type="cofactor">
    <cofactor evidence="1">
        <name>FAD</name>
        <dbReference type="ChEBI" id="CHEBI:57692"/>
    </cofactor>
</comment>
<dbReference type="PANTHER" id="PTHR32448">
    <property type="entry name" value="OS08G0158400 PROTEIN"/>
    <property type="match status" value="1"/>
</dbReference>
<reference evidence="9" key="1">
    <citation type="journal article" date="2023" name="GigaByte">
        <title>Genome assembly of the bearded iris, Iris pallida Lam.</title>
        <authorList>
            <person name="Bruccoleri R.E."/>
            <person name="Oakeley E.J."/>
            <person name="Faust A.M.E."/>
            <person name="Altorfer M."/>
            <person name="Dessus-Babus S."/>
            <person name="Burckhardt D."/>
            <person name="Oertli M."/>
            <person name="Naumann U."/>
            <person name="Petersen F."/>
            <person name="Wong J."/>
        </authorList>
    </citation>
    <scope>NUCLEOTIDE SEQUENCE</scope>
    <source>
        <strain evidence="9">GSM-AAB239-AS_SAM_17_03QT</strain>
    </source>
</reference>
<reference evidence="9" key="2">
    <citation type="submission" date="2023-04" db="EMBL/GenBank/DDBJ databases">
        <authorList>
            <person name="Bruccoleri R.E."/>
            <person name="Oakeley E.J."/>
            <person name="Faust A.-M."/>
            <person name="Dessus-Babus S."/>
            <person name="Altorfer M."/>
            <person name="Burckhardt D."/>
            <person name="Oertli M."/>
            <person name="Naumann U."/>
            <person name="Petersen F."/>
            <person name="Wong J."/>
        </authorList>
    </citation>
    <scope>NUCLEOTIDE SEQUENCE</scope>
    <source>
        <strain evidence="9">GSM-AAB239-AS_SAM_17_03QT</strain>
        <tissue evidence="9">Leaf</tissue>
    </source>
</reference>
<accession>A0AAX6DM22</accession>
<dbReference type="InterPro" id="IPR016169">
    <property type="entry name" value="FAD-bd_PCMH_sub2"/>
</dbReference>
<sequence>MARNITSLVSPMAMILLFFLSFLVLTTSASSVESSFLQCFLKETLPGPAGAAPPQLLFTSNSTSYQSILQSSSRNFRFIASKTNQKPSVIVTATLQSHISASVACARKYGINLRTRSGGHDYEAMSYVSDSTEPLVVVDLAAMRSVKVNVASRRAWVQAGATLGELYYAVFKKSGGKLGFPAGICPTVGVGGHFGGGGLGTLSRKYGTAADNVVDATVVDVDGRVLDRAAMGEDMFWAIRGGGAASFGVVVAYKVRLVEVPPLVVAFNVNRNLKQNATKLVTRWQEVAPNFDKNLFMRIVAQTNGGSDGGNVGIQAVFNSLFLGNRSQLFTVMAKSFPELGLRAEDCTEMNWLESVLFFNGMLDQGVESLLKRTSVPGVSFKAKSDYVTEPIGEQGWDKIWRFLMENKEEPLTMILEPYGGILSEISETATPFPHRKGNLYNIQYYLWWMDQAGDAAVTRKHLEWMRKMYGFMAPFVSSNPRAAYYNYKDIDLGRNGAVASYAEARAWGDKYFKNNFRRLAAVKGRVDPHNFFRNEQSVPPLL</sequence>